<keyword evidence="12" id="KW-0648">Protein biosynthesis</keyword>
<evidence type="ECO:0000256" key="6">
    <source>
        <dbReference type="ARBA" id="ARBA00022490"/>
    </source>
</evidence>
<dbReference type="InterPro" id="IPR012340">
    <property type="entry name" value="NA-bd_OB-fold"/>
</dbReference>
<evidence type="ECO:0000256" key="5">
    <source>
        <dbReference type="ARBA" id="ARBA00018753"/>
    </source>
</evidence>
<dbReference type="NCBIfam" id="TIGR00399">
    <property type="entry name" value="metG_C_term"/>
    <property type="match status" value="1"/>
</dbReference>
<keyword evidence="11 16" id="KW-0694">RNA-binding</keyword>
<evidence type="ECO:0000256" key="14">
    <source>
        <dbReference type="ARBA" id="ARBA00030904"/>
    </source>
</evidence>
<dbReference type="InterPro" id="IPR051270">
    <property type="entry name" value="Tyrosine-tRNA_ligase_regulator"/>
</dbReference>
<dbReference type="EC" id="6.1.1.10" evidence="4"/>
<dbReference type="PROSITE" id="PS50886">
    <property type="entry name" value="TRBD"/>
    <property type="match status" value="1"/>
</dbReference>
<evidence type="ECO:0000256" key="12">
    <source>
        <dbReference type="ARBA" id="ARBA00022917"/>
    </source>
</evidence>
<gene>
    <name evidence="18" type="primary">metG_1</name>
    <name evidence="18" type="ORF">KPNLKIIH_00004</name>
</gene>
<comment type="subcellular location">
    <subcellularLocation>
        <location evidence="2">Cytoplasm</location>
    </subcellularLocation>
</comment>
<evidence type="ECO:0000256" key="10">
    <source>
        <dbReference type="ARBA" id="ARBA00022840"/>
    </source>
</evidence>
<dbReference type="GO" id="GO:0004825">
    <property type="term" value="F:methionine-tRNA ligase activity"/>
    <property type="evidence" value="ECO:0007669"/>
    <property type="project" value="UniProtKB-EC"/>
</dbReference>
<dbReference type="GO" id="GO:0005524">
    <property type="term" value="F:ATP binding"/>
    <property type="evidence" value="ECO:0007669"/>
    <property type="project" value="UniProtKB-KW"/>
</dbReference>
<proteinExistence type="predicted"/>
<keyword evidence="6" id="KW-0963">Cytoplasm</keyword>
<feature type="domain" description="TRNA-binding" evidence="17">
    <location>
        <begin position="11"/>
        <end position="111"/>
    </location>
</feature>
<dbReference type="AlphaFoldDB" id="A0A7G9YXS8"/>
<evidence type="ECO:0000256" key="16">
    <source>
        <dbReference type="PROSITE-ProRule" id="PRU00209"/>
    </source>
</evidence>
<organism evidence="18">
    <name type="scientific">Candidatus Methanophagaceae archaeon ANME-1 ERB6</name>
    <dbReference type="NCBI Taxonomy" id="2759912"/>
    <lineage>
        <taxon>Archaea</taxon>
        <taxon>Methanobacteriati</taxon>
        <taxon>Methanobacteriota</taxon>
        <taxon>Stenosarchaea group</taxon>
        <taxon>Methanomicrobia</taxon>
        <taxon>Candidatus Methanophagales</taxon>
        <taxon>Candidatus Methanophagaceae</taxon>
    </lineage>
</organism>
<evidence type="ECO:0000256" key="7">
    <source>
        <dbReference type="ARBA" id="ARBA00022555"/>
    </source>
</evidence>
<dbReference type="CDD" id="cd02800">
    <property type="entry name" value="tRNA_bind_EcMetRS_like"/>
    <property type="match status" value="1"/>
</dbReference>
<name>A0A7G9YXS8_9EURY</name>
<protein>
    <recommendedName>
        <fullName evidence="5">Methionine--tRNA ligase</fullName>
        <ecNumber evidence="4">6.1.1.10</ecNumber>
    </recommendedName>
    <alternativeName>
        <fullName evidence="14">Methionyl-tRNA synthetase</fullName>
    </alternativeName>
</protein>
<sequence>MGNKEIIDINEFARLDLRIGRIANAERIEGSKKLIRLEVDIGNEQRQVVAGIAEQYRPENLIGKLVPVLVNLKPATLMGVESQGMILAVDVNGKPVLLHPDTEVPAGSRIR</sequence>
<dbReference type="InterPro" id="IPR002547">
    <property type="entry name" value="tRNA-bd_dom"/>
</dbReference>
<evidence type="ECO:0000256" key="15">
    <source>
        <dbReference type="ARBA" id="ARBA00047364"/>
    </source>
</evidence>
<dbReference type="PANTHER" id="PTHR11586">
    <property type="entry name" value="TRNA-AMINOACYLATION COFACTOR ARC1 FAMILY MEMBER"/>
    <property type="match status" value="1"/>
</dbReference>
<keyword evidence="13" id="KW-0030">Aminoacyl-tRNA synthetase</keyword>
<dbReference type="GO" id="GO:0006431">
    <property type="term" value="P:methionyl-tRNA aminoacylation"/>
    <property type="evidence" value="ECO:0007669"/>
    <property type="project" value="InterPro"/>
</dbReference>
<dbReference type="GO" id="GO:0005737">
    <property type="term" value="C:cytoplasm"/>
    <property type="evidence" value="ECO:0007669"/>
    <property type="project" value="UniProtKB-SubCell"/>
</dbReference>
<evidence type="ECO:0000256" key="3">
    <source>
        <dbReference type="ARBA" id="ARBA00011738"/>
    </source>
</evidence>
<dbReference type="SUPFAM" id="SSF50249">
    <property type="entry name" value="Nucleic acid-binding proteins"/>
    <property type="match status" value="1"/>
</dbReference>
<reference evidence="18" key="1">
    <citation type="submission" date="2020-06" db="EMBL/GenBank/DDBJ databases">
        <title>Unique genomic features of the anaerobic methanotrophic archaea.</title>
        <authorList>
            <person name="Chadwick G.L."/>
            <person name="Skennerton C.T."/>
            <person name="Laso-Perez R."/>
            <person name="Leu A.O."/>
            <person name="Speth D.R."/>
            <person name="Yu H."/>
            <person name="Morgan-Lang C."/>
            <person name="Hatzenpichler R."/>
            <person name="Goudeau D."/>
            <person name="Malmstrom R."/>
            <person name="Brazelton W.J."/>
            <person name="Woyke T."/>
            <person name="Hallam S.J."/>
            <person name="Tyson G.W."/>
            <person name="Wegener G."/>
            <person name="Boetius A."/>
            <person name="Orphan V."/>
        </authorList>
    </citation>
    <scope>NUCLEOTIDE SEQUENCE</scope>
</reference>
<comment type="subunit">
    <text evidence="3">Homodimer.</text>
</comment>
<dbReference type="PANTHER" id="PTHR11586:SF37">
    <property type="entry name" value="TRNA-BINDING DOMAIN-CONTAINING PROTEIN"/>
    <property type="match status" value="1"/>
</dbReference>
<evidence type="ECO:0000256" key="2">
    <source>
        <dbReference type="ARBA" id="ARBA00004496"/>
    </source>
</evidence>
<dbReference type="Pfam" id="PF01588">
    <property type="entry name" value="tRNA_bind"/>
    <property type="match status" value="1"/>
</dbReference>
<dbReference type="InterPro" id="IPR004495">
    <property type="entry name" value="Met-tRNA-synth_bsu_C"/>
</dbReference>
<evidence type="ECO:0000256" key="8">
    <source>
        <dbReference type="ARBA" id="ARBA00022598"/>
    </source>
</evidence>
<evidence type="ECO:0000313" key="18">
    <source>
        <dbReference type="EMBL" id="QNO52812.1"/>
    </source>
</evidence>
<evidence type="ECO:0000256" key="4">
    <source>
        <dbReference type="ARBA" id="ARBA00012838"/>
    </source>
</evidence>
<keyword evidence="8 18" id="KW-0436">Ligase</keyword>
<keyword evidence="10" id="KW-0067">ATP-binding</keyword>
<keyword evidence="7 16" id="KW-0820">tRNA-binding</keyword>
<comment type="catalytic activity">
    <reaction evidence="15">
        <text>tRNA(Met) + L-methionine + ATP = L-methionyl-tRNA(Met) + AMP + diphosphate</text>
        <dbReference type="Rhea" id="RHEA:13481"/>
        <dbReference type="Rhea" id="RHEA-COMP:9667"/>
        <dbReference type="Rhea" id="RHEA-COMP:9698"/>
        <dbReference type="ChEBI" id="CHEBI:30616"/>
        <dbReference type="ChEBI" id="CHEBI:33019"/>
        <dbReference type="ChEBI" id="CHEBI:57844"/>
        <dbReference type="ChEBI" id="CHEBI:78442"/>
        <dbReference type="ChEBI" id="CHEBI:78530"/>
        <dbReference type="ChEBI" id="CHEBI:456215"/>
        <dbReference type="EC" id="6.1.1.10"/>
    </reaction>
</comment>
<evidence type="ECO:0000256" key="1">
    <source>
        <dbReference type="ARBA" id="ARBA00003314"/>
    </source>
</evidence>
<keyword evidence="9" id="KW-0547">Nucleotide-binding</keyword>
<dbReference type="EMBL" id="MT631522">
    <property type="protein sequence ID" value="QNO52812.1"/>
    <property type="molecule type" value="Genomic_DNA"/>
</dbReference>
<dbReference type="Gene3D" id="2.40.50.140">
    <property type="entry name" value="Nucleic acid-binding proteins"/>
    <property type="match status" value="1"/>
</dbReference>
<accession>A0A7G9YXS8</accession>
<comment type="function">
    <text evidence="1">Is required not only for elongation of protein synthesis but also for the initiation of all mRNA translation through initiator tRNA(fMet) aminoacylation.</text>
</comment>
<dbReference type="GO" id="GO:0000049">
    <property type="term" value="F:tRNA binding"/>
    <property type="evidence" value="ECO:0007669"/>
    <property type="project" value="UniProtKB-UniRule"/>
</dbReference>
<evidence type="ECO:0000256" key="13">
    <source>
        <dbReference type="ARBA" id="ARBA00023146"/>
    </source>
</evidence>
<evidence type="ECO:0000256" key="11">
    <source>
        <dbReference type="ARBA" id="ARBA00022884"/>
    </source>
</evidence>
<evidence type="ECO:0000259" key="17">
    <source>
        <dbReference type="PROSITE" id="PS50886"/>
    </source>
</evidence>
<dbReference type="FunFam" id="2.40.50.140:FF:000042">
    <property type="entry name" value="Methionine--tRNA ligase"/>
    <property type="match status" value="1"/>
</dbReference>
<evidence type="ECO:0000256" key="9">
    <source>
        <dbReference type="ARBA" id="ARBA00022741"/>
    </source>
</evidence>